<keyword evidence="1" id="KW-0812">Transmembrane</keyword>
<feature type="transmembrane region" description="Helical" evidence="1">
    <location>
        <begin position="6"/>
        <end position="24"/>
    </location>
</feature>
<sequence length="87" mass="9839">MWDFGFGIMSISFMAIFPLLYLGCRVIRSASAWVERDDGPKDRVVPKILIMALLGLFLGCFAQPKWETLKFCYDSNQNIGKCLSISP</sequence>
<evidence type="ECO:0000313" key="3">
    <source>
        <dbReference type="Proteomes" id="UP000032930"/>
    </source>
</evidence>
<name>A0A0B6XD95_XENBV</name>
<dbReference type="Proteomes" id="UP000032930">
    <property type="component" value="Chromosome"/>
</dbReference>
<keyword evidence="1" id="KW-0472">Membrane</keyword>
<keyword evidence="1" id="KW-1133">Transmembrane helix</keyword>
<protein>
    <submittedName>
        <fullName evidence="2">Uncharacterized protein</fullName>
    </submittedName>
</protein>
<gene>
    <name evidence="2" type="ORF">XBW1_2872</name>
</gene>
<evidence type="ECO:0000256" key="1">
    <source>
        <dbReference type="SAM" id="Phobius"/>
    </source>
</evidence>
<organism evidence="2 3">
    <name type="scientific">Xenorhabdus bovienii</name>
    <name type="common">Xenorhabdus nematophila subsp. bovienii</name>
    <dbReference type="NCBI Taxonomy" id="40576"/>
    <lineage>
        <taxon>Bacteria</taxon>
        <taxon>Pseudomonadati</taxon>
        <taxon>Pseudomonadota</taxon>
        <taxon>Gammaproteobacteria</taxon>
        <taxon>Enterobacterales</taxon>
        <taxon>Morganellaceae</taxon>
        <taxon>Xenorhabdus</taxon>
    </lineage>
</organism>
<evidence type="ECO:0000313" key="2">
    <source>
        <dbReference type="EMBL" id="CDM90229.1"/>
    </source>
</evidence>
<feature type="transmembrane region" description="Helical" evidence="1">
    <location>
        <begin position="44"/>
        <end position="64"/>
    </location>
</feature>
<dbReference type="KEGG" id="xbv:XBW1_2872"/>
<proteinExistence type="predicted"/>
<dbReference type="AlphaFoldDB" id="A0A0B6XD95"/>
<accession>A0A0B6XD95</accession>
<reference evidence="2 3" key="1">
    <citation type="submission" date="2014-02" db="EMBL/GenBank/DDBJ databases">
        <authorList>
            <person name="Genoscope - CEA"/>
        </authorList>
    </citation>
    <scope>NUCLEOTIDE SEQUENCE [LARGE SCALE GENOMIC DNA]</scope>
    <source>
        <strain evidence="2 3">CS03</strain>
    </source>
</reference>
<dbReference type="EMBL" id="FO818637">
    <property type="protein sequence ID" value="CDM90229.1"/>
    <property type="molecule type" value="Genomic_DNA"/>
</dbReference>